<dbReference type="eggNOG" id="KOG1745">
    <property type="taxonomic scope" value="Eukaryota"/>
</dbReference>
<reference evidence="5" key="1">
    <citation type="submission" date="2011-07" db="EMBL/GenBank/DDBJ databases">
        <authorList>
            <consortium name="Caenorhabditis brenneri Sequencing and Analysis Consortium"/>
            <person name="Wilson R.K."/>
        </authorList>
    </citation>
    <scope>NUCLEOTIDE SEQUENCE [LARGE SCALE GENOMIC DNA]</scope>
    <source>
        <strain evidence="5">PB2801</strain>
    </source>
</reference>
<dbReference type="InterPro" id="IPR000164">
    <property type="entry name" value="Histone_H3/CENP-A"/>
</dbReference>
<dbReference type="InterPro" id="IPR007125">
    <property type="entry name" value="H2A/H2B/H3"/>
</dbReference>
<feature type="domain" description="Core Histone H2A/H2B/H3" evidence="3">
    <location>
        <begin position="69"/>
        <end position="155"/>
    </location>
</feature>
<dbReference type="SUPFAM" id="SSF47113">
    <property type="entry name" value="Histone-fold"/>
    <property type="match status" value="1"/>
</dbReference>
<gene>
    <name evidence="4" type="ORF">CAEBREN_25677</name>
</gene>
<dbReference type="InterPro" id="IPR009072">
    <property type="entry name" value="Histone-fold"/>
</dbReference>
<dbReference type="SMART" id="SM00428">
    <property type="entry name" value="H3"/>
    <property type="match status" value="1"/>
</dbReference>
<proteinExistence type="inferred from homology"/>
<dbReference type="Proteomes" id="UP000008068">
    <property type="component" value="Unassembled WGS sequence"/>
</dbReference>
<dbReference type="EMBL" id="GL379871">
    <property type="protein sequence ID" value="EGT58633.1"/>
    <property type="molecule type" value="Genomic_DNA"/>
</dbReference>
<dbReference type="GO" id="GO:0046982">
    <property type="term" value="F:protein heterodimerization activity"/>
    <property type="evidence" value="ECO:0007669"/>
    <property type="project" value="InterPro"/>
</dbReference>
<dbReference type="Gene3D" id="1.10.20.10">
    <property type="entry name" value="Histone, subunit A"/>
    <property type="match status" value="1"/>
</dbReference>
<name>G0NE38_CAEBE</name>
<evidence type="ECO:0000256" key="2">
    <source>
        <dbReference type="SAM" id="MobiDB-lite"/>
    </source>
</evidence>
<dbReference type="HOGENOM" id="CLU_078295_4_1_1"/>
<feature type="region of interest" description="Disordered" evidence="2">
    <location>
        <begin position="1"/>
        <end position="49"/>
    </location>
</feature>
<dbReference type="OrthoDB" id="420022at2759"/>
<sequence length="162" mass="18889">MPRKPASSRLNRPGRRYPVSRQEYQDRKKNKEKRKEDARNNNPNTPKMIASKMLDWKPPTRQSPKFFRPGTVALREIRYYQKTTNLLIPKKSFDDLAKEISQESGSSFRFGKDVLTALQTSAEDFLTNILRLANLVAIRQKRVTITPEDIKVVMELLDIQQI</sequence>
<dbReference type="GO" id="GO:0030527">
    <property type="term" value="F:structural constituent of chromatin"/>
    <property type="evidence" value="ECO:0007669"/>
    <property type="project" value="InterPro"/>
</dbReference>
<feature type="compositionally biased region" description="Basic and acidic residues" evidence="2">
    <location>
        <begin position="23"/>
        <end position="39"/>
    </location>
</feature>
<dbReference type="STRING" id="135651.G0NE38"/>
<dbReference type="AlphaFoldDB" id="G0NE38"/>
<dbReference type="GO" id="GO:0000786">
    <property type="term" value="C:nucleosome"/>
    <property type="evidence" value="ECO:0007669"/>
    <property type="project" value="InterPro"/>
</dbReference>
<evidence type="ECO:0000256" key="1">
    <source>
        <dbReference type="ARBA" id="ARBA00010343"/>
    </source>
</evidence>
<dbReference type="InParanoid" id="G0NE38"/>
<dbReference type="OMA" id="PKMIASK"/>
<evidence type="ECO:0000313" key="4">
    <source>
        <dbReference type="EMBL" id="EGT58633.1"/>
    </source>
</evidence>
<dbReference type="GO" id="GO:0003677">
    <property type="term" value="F:DNA binding"/>
    <property type="evidence" value="ECO:0007669"/>
    <property type="project" value="InterPro"/>
</dbReference>
<dbReference type="Pfam" id="PF00125">
    <property type="entry name" value="Histone"/>
    <property type="match status" value="1"/>
</dbReference>
<protein>
    <recommendedName>
        <fullName evidence="3">Core Histone H2A/H2B/H3 domain-containing protein</fullName>
    </recommendedName>
</protein>
<evidence type="ECO:0000313" key="5">
    <source>
        <dbReference type="Proteomes" id="UP000008068"/>
    </source>
</evidence>
<dbReference type="PANTHER" id="PTHR11426">
    <property type="entry name" value="HISTONE H3"/>
    <property type="match status" value="1"/>
</dbReference>
<accession>G0NE38</accession>
<evidence type="ECO:0000259" key="3">
    <source>
        <dbReference type="Pfam" id="PF00125"/>
    </source>
</evidence>
<comment type="similarity">
    <text evidence="1">Belongs to the histone H3 family.</text>
</comment>
<organism evidence="5">
    <name type="scientific">Caenorhabditis brenneri</name>
    <name type="common">Nematode worm</name>
    <dbReference type="NCBI Taxonomy" id="135651"/>
    <lineage>
        <taxon>Eukaryota</taxon>
        <taxon>Metazoa</taxon>
        <taxon>Ecdysozoa</taxon>
        <taxon>Nematoda</taxon>
        <taxon>Chromadorea</taxon>
        <taxon>Rhabditida</taxon>
        <taxon>Rhabditina</taxon>
        <taxon>Rhabditomorpha</taxon>
        <taxon>Rhabditoidea</taxon>
        <taxon>Rhabditidae</taxon>
        <taxon>Peloderinae</taxon>
        <taxon>Caenorhabditis</taxon>
    </lineage>
</organism>
<keyword evidence="5" id="KW-1185">Reference proteome</keyword>